<evidence type="ECO:0000256" key="1">
    <source>
        <dbReference type="SAM" id="MobiDB-lite"/>
    </source>
</evidence>
<feature type="transmembrane region" description="Helical" evidence="2">
    <location>
        <begin position="101"/>
        <end position="122"/>
    </location>
</feature>
<protein>
    <submittedName>
        <fullName evidence="3">Uncharacterized protein</fullName>
    </submittedName>
</protein>
<feature type="transmembrane region" description="Helical" evidence="2">
    <location>
        <begin position="166"/>
        <end position="186"/>
    </location>
</feature>
<comment type="caution">
    <text evidence="3">The sequence shown here is derived from an EMBL/GenBank/DDBJ whole genome shotgun (WGS) entry which is preliminary data.</text>
</comment>
<keyword evidence="2" id="KW-0812">Transmembrane</keyword>
<keyword evidence="2" id="KW-0472">Membrane</keyword>
<evidence type="ECO:0000313" key="3">
    <source>
        <dbReference type="EMBL" id="CAK0836413.1"/>
    </source>
</evidence>
<sequence length="516" mass="54621">MDAGTPPRRGTVRRLRRGLARAAAARLGPDGEIDAWTLSFADPRVESGFLSSSREQLRSSFRRVVVVFFLGLACALYFHVSGDMESESQTQEAYDLKRWQFALQVGCFCVEVSALLAAIALSGHGLIKTRGMEAGAIVAIVVCEVHACINMRHYIARAFGYEDPSYLFGVDLAGSDAPFLLGLTLCVAGSGVMVRWKLLVPVALASVLGYAAAAHLLGGPDMRLVSTNLLFFACVALVTCSGKRSSEFQARLLHLAYLREKGMRVRAEFSLECLQDRSDLVPQLGSSFAAASSHLLGGGAAPLRPASARSASSEPAAAAPAQPGRGAAPRGSGGLPLEASVGVEGQAGACLLRDLEQGQRVLCYDMLGRSTRYARVLEKRVQFLAAGWVSVVLDDGTQLAMHADQPVQPADRTEVVRAADLSPGVDRVVVHRVAAAPVAVKEVSRQPEAGSTLGWVHLVVQQPDRHMVLVAGLGAGSQQDSRSMAVCSADIGACPHVHPSAESASPRLVRARSAPP</sequence>
<feature type="transmembrane region" description="Helical" evidence="2">
    <location>
        <begin position="64"/>
        <end position="81"/>
    </location>
</feature>
<proteinExistence type="predicted"/>
<accession>A0ABN9SV84</accession>
<evidence type="ECO:0000256" key="2">
    <source>
        <dbReference type="SAM" id="Phobius"/>
    </source>
</evidence>
<organism evidence="3 4">
    <name type="scientific">Prorocentrum cordatum</name>
    <dbReference type="NCBI Taxonomy" id="2364126"/>
    <lineage>
        <taxon>Eukaryota</taxon>
        <taxon>Sar</taxon>
        <taxon>Alveolata</taxon>
        <taxon>Dinophyceae</taxon>
        <taxon>Prorocentrales</taxon>
        <taxon>Prorocentraceae</taxon>
        <taxon>Prorocentrum</taxon>
    </lineage>
</organism>
<keyword evidence="2" id="KW-1133">Transmembrane helix</keyword>
<feature type="region of interest" description="Disordered" evidence="1">
    <location>
        <begin position="497"/>
        <end position="516"/>
    </location>
</feature>
<dbReference type="EMBL" id="CAUYUJ010013558">
    <property type="protein sequence ID" value="CAK0836413.1"/>
    <property type="molecule type" value="Genomic_DNA"/>
</dbReference>
<feature type="transmembrane region" description="Helical" evidence="2">
    <location>
        <begin position="134"/>
        <end position="154"/>
    </location>
</feature>
<evidence type="ECO:0000313" key="4">
    <source>
        <dbReference type="Proteomes" id="UP001189429"/>
    </source>
</evidence>
<name>A0ABN9SV84_9DINO</name>
<keyword evidence="4" id="KW-1185">Reference proteome</keyword>
<feature type="transmembrane region" description="Helical" evidence="2">
    <location>
        <begin position="198"/>
        <end position="218"/>
    </location>
</feature>
<feature type="compositionally biased region" description="Low complexity" evidence="1">
    <location>
        <begin position="305"/>
        <end position="330"/>
    </location>
</feature>
<reference evidence="3" key="1">
    <citation type="submission" date="2023-10" db="EMBL/GenBank/DDBJ databases">
        <authorList>
            <person name="Chen Y."/>
            <person name="Shah S."/>
            <person name="Dougan E. K."/>
            <person name="Thang M."/>
            <person name="Chan C."/>
        </authorList>
    </citation>
    <scope>NUCLEOTIDE SEQUENCE [LARGE SCALE GENOMIC DNA]</scope>
</reference>
<feature type="region of interest" description="Disordered" evidence="1">
    <location>
        <begin position="305"/>
        <end position="335"/>
    </location>
</feature>
<gene>
    <name evidence="3" type="ORF">PCOR1329_LOCUS32900</name>
</gene>
<dbReference type="Proteomes" id="UP001189429">
    <property type="component" value="Unassembled WGS sequence"/>
</dbReference>